<feature type="repeat" description="TPR" evidence="8">
    <location>
        <begin position="561"/>
        <end position="594"/>
    </location>
</feature>
<feature type="transmembrane region" description="Helical" evidence="9">
    <location>
        <begin position="95"/>
        <end position="114"/>
    </location>
</feature>
<evidence type="ECO:0000256" key="4">
    <source>
        <dbReference type="ARBA" id="ARBA00022679"/>
    </source>
</evidence>
<keyword evidence="3" id="KW-0328">Glycosyltransferase</keyword>
<evidence type="ECO:0000313" key="10">
    <source>
        <dbReference type="EMBL" id="SKC22082.1"/>
    </source>
</evidence>
<reference evidence="10 11" key="1">
    <citation type="submission" date="2017-02" db="EMBL/GenBank/DDBJ databases">
        <authorList>
            <person name="Peterson S.W."/>
        </authorList>
    </citation>
    <scope>NUCLEOTIDE SEQUENCE [LARGE SCALE GENOMIC DNA]</scope>
    <source>
        <strain evidence="10 11">DSM 24412</strain>
    </source>
</reference>
<dbReference type="Proteomes" id="UP000191055">
    <property type="component" value="Unassembled WGS sequence"/>
</dbReference>
<evidence type="ECO:0000256" key="6">
    <source>
        <dbReference type="ARBA" id="ARBA00022989"/>
    </source>
</evidence>
<keyword evidence="5 9" id="KW-0812">Transmembrane</keyword>
<evidence type="ECO:0000256" key="2">
    <source>
        <dbReference type="ARBA" id="ARBA00022475"/>
    </source>
</evidence>
<evidence type="ECO:0000313" key="11">
    <source>
        <dbReference type="Proteomes" id="UP000191055"/>
    </source>
</evidence>
<dbReference type="GO" id="GO:0009103">
    <property type="term" value="P:lipopolysaccharide biosynthetic process"/>
    <property type="evidence" value="ECO:0007669"/>
    <property type="project" value="UniProtKB-ARBA"/>
</dbReference>
<dbReference type="InterPro" id="IPR019734">
    <property type="entry name" value="TPR_rpt"/>
</dbReference>
<sequence>MINEDKIFKYLTKALLAITLPVMLVMAMDAGISGDEYFHLNQAEAVVNWYYSFGSDTSALHTPQTNLKYYGQGFDNAASLIARVFNIEDIFTLRHLMNALAGWLIFLFIVLLAFNLGGWRAAFFSIILCILSPRLIGHSFNNLKDIPFALGYIAGIWFLVKWMREWPLISRKTMIAMTLVIAFTISIRPPGLILIGWLFIITVLLLINDYLLNRTTPDFRHPIWLKTLWVAISGYLLGLVFWPFALLNPIKHPIISHQLMEAYPVTIRQLFMGELMWSDMLPWFYLPWMMMITIALPVLVGFLLFFFTGFWKSSKKRLFFGFIVFTIFFPLLYIIFKESNVYGGWRHVLFIYPPMVVLSAIGISRLWQFLKVRKAITARAVLAVLLLISIIHPIKFMIINHPFQYLYFNQITGGYKGAFGKYEADYYFHTIRPAAEWLNDYLNETGEEDLIIASNFETAWFFRHNDRVKEHRQTSWHNRSFENWDYAIFSATYLHAFNLNPKQWPPLETIHTISVEGKPVCVVLKRETLYDYLGWKALRERDYFLADSLLNLATTVHYGLEGAWLNLARSRYQLGDHYSAINALDMALEIHPTFEPALMEYARISFTLGNPEMALNLLNRLTGYNKKYLPAYTLKAEYLITLNRKNEALAEIQRCLDIQPSWQPARKIFFELTEY</sequence>
<keyword evidence="7 9" id="KW-0472">Membrane</keyword>
<dbReference type="InterPro" id="IPR050297">
    <property type="entry name" value="LipidA_mod_glycosyltrf_83"/>
</dbReference>
<dbReference type="STRING" id="889453.SAMN03080601_02505"/>
<feature type="transmembrane region" description="Helical" evidence="9">
    <location>
        <begin position="169"/>
        <end position="187"/>
    </location>
</feature>
<comment type="subcellular location">
    <subcellularLocation>
        <location evidence="1">Cell membrane</location>
        <topology evidence="1">Multi-pass membrane protein</topology>
    </subcellularLocation>
</comment>
<dbReference type="RefSeq" id="WP_079558212.1">
    <property type="nucleotide sequence ID" value="NZ_CP021904.1"/>
</dbReference>
<dbReference type="Pfam" id="PF14559">
    <property type="entry name" value="TPR_19"/>
    <property type="match status" value="1"/>
</dbReference>
<dbReference type="InterPro" id="IPR011990">
    <property type="entry name" value="TPR-like_helical_dom_sf"/>
</dbReference>
<keyword evidence="6 9" id="KW-1133">Transmembrane helix</keyword>
<dbReference type="PANTHER" id="PTHR33908">
    <property type="entry name" value="MANNOSYLTRANSFERASE YKCB-RELATED"/>
    <property type="match status" value="1"/>
</dbReference>
<keyword evidence="4" id="KW-0808">Transferase</keyword>
<evidence type="ECO:0000256" key="7">
    <source>
        <dbReference type="ARBA" id="ARBA00023136"/>
    </source>
</evidence>
<feature type="transmembrane region" description="Helical" evidence="9">
    <location>
        <begin position="285"/>
        <end position="306"/>
    </location>
</feature>
<dbReference type="SUPFAM" id="SSF48452">
    <property type="entry name" value="TPR-like"/>
    <property type="match status" value="1"/>
</dbReference>
<keyword evidence="11" id="KW-1185">Reference proteome</keyword>
<keyword evidence="8" id="KW-0802">TPR repeat</keyword>
<dbReference type="GO" id="GO:0016763">
    <property type="term" value="F:pentosyltransferase activity"/>
    <property type="evidence" value="ECO:0007669"/>
    <property type="project" value="TreeGrafter"/>
</dbReference>
<dbReference type="OrthoDB" id="2034231at2"/>
<dbReference type="PROSITE" id="PS50005">
    <property type="entry name" value="TPR"/>
    <property type="match status" value="1"/>
</dbReference>
<feature type="transmembrane region" description="Helical" evidence="9">
    <location>
        <begin position="223"/>
        <end position="244"/>
    </location>
</feature>
<feature type="transmembrane region" description="Helical" evidence="9">
    <location>
        <begin position="146"/>
        <end position="162"/>
    </location>
</feature>
<dbReference type="GO" id="GO:0005886">
    <property type="term" value="C:plasma membrane"/>
    <property type="evidence" value="ECO:0007669"/>
    <property type="project" value="UniProtKB-SubCell"/>
</dbReference>
<name>A0A1T5HN70_9BACT</name>
<dbReference type="PANTHER" id="PTHR33908:SF11">
    <property type="entry name" value="MEMBRANE PROTEIN"/>
    <property type="match status" value="1"/>
</dbReference>
<evidence type="ECO:0000256" key="9">
    <source>
        <dbReference type="SAM" id="Phobius"/>
    </source>
</evidence>
<evidence type="ECO:0000256" key="8">
    <source>
        <dbReference type="PROSITE-ProRule" id="PRU00339"/>
    </source>
</evidence>
<evidence type="ECO:0000256" key="3">
    <source>
        <dbReference type="ARBA" id="ARBA00022676"/>
    </source>
</evidence>
<feature type="transmembrane region" description="Helical" evidence="9">
    <location>
        <begin position="348"/>
        <end position="368"/>
    </location>
</feature>
<dbReference type="KEGG" id="asx:CDL62_09515"/>
<evidence type="ECO:0000256" key="1">
    <source>
        <dbReference type="ARBA" id="ARBA00004651"/>
    </source>
</evidence>
<feature type="transmembrane region" description="Helical" evidence="9">
    <location>
        <begin position="318"/>
        <end position="336"/>
    </location>
</feature>
<dbReference type="EMBL" id="FUYV01000015">
    <property type="protein sequence ID" value="SKC22082.1"/>
    <property type="molecule type" value="Genomic_DNA"/>
</dbReference>
<protein>
    <submittedName>
        <fullName evidence="10">Tetratricopeptide repeat-containing protein</fullName>
    </submittedName>
</protein>
<dbReference type="AlphaFoldDB" id="A0A1T5HN70"/>
<feature type="transmembrane region" description="Helical" evidence="9">
    <location>
        <begin position="380"/>
        <end position="399"/>
    </location>
</feature>
<proteinExistence type="predicted"/>
<gene>
    <name evidence="10" type="ORF">SAMN03080601_02505</name>
</gene>
<accession>A0A1T5HN70</accession>
<evidence type="ECO:0000256" key="5">
    <source>
        <dbReference type="ARBA" id="ARBA00022692"/>
    </source>
</evidence>
<keyword evidence="2" id="KW-1003">Cell membrane</keyword>
<dbReference type="SMART" id="SM00028">
    <property type="entry name" value="TPR"/>
    <property type="match status" value="2"/>
</dbReference>
<organism evidence="10 11">
    <name type="scientific">Alkalitalea saponilacus</name>
    <dbReference type="NCBI Taxonomy" id="889453"/>
    <lineage>
        <taxon>Bacteria</taxon>
        <taxon>Pseudomonadati</taxon>
        <taxon>Bacteroidota</taxon>
        <taxon>Bacteroidia</taxon>
        <taxon>Marinilabiliales</taxon>
        <taxon>Marinilabiliaceae</taxon>
        <taxon>Alkalitalea</taxon>
    </lineage>
</organism>
<dbReference type="Gene3D" id="1.25.40.10">
    <property type="entry name" value="Tetratricopeptide repeat domain"/>
    <property type="match status" value="1"/>
</dbReference>